<protein>
    <recommendedName>
        <fullName evidence="2">Helicase/UvrB N-terminal domain-containing protein</fullName>
    </recommendedName>
</protein>
<comment type="caution">
    <text evidence="1">The sequence shown here is derived from an EMBL/GenBank/DDBJ whole genome shotgun (WGS) entry which is preliminary data.</text>
</comment>
<gene>
    <name evidence="1" type="ORF">S01H4_66590</name>
</gene>
<name>X1F695_9ZZZZ</name>
<evidence type="ECO:0008006" key="2">
    <source>
        <dbReference type="Google" id="ProtNLM"/>
    </source>
</evidence>
<dbReference type="InterPro" id="IPR027417">
    <property type="entry name" value="P-loop_NTPase"/>
</dbReference>
<feature type="non-terminal residue" evidence="1">
    <location>
        <position position="68"/>
    </location>
</feature>
<feature type="non-terminal residue" evidence="1">
    <location>
        <position position="1"/>
    </location>
</feature>
<dbReference type="AlphaFoldDB" id="X1F695"/>
<accession>X1F695</accession>
<organism evidence="1">
    <name type="scientific">marine sediment metagenome</name>
    <dbReference type="NCBI Taxonomy" id="412755"/>
    <lineage>
        <taxon>unclassified sequences</taxon>
        <taxon>metagenomes</taxon>
        <taxon>ecological metagenomes</taxon>
    </lineage>
</organism>
<reference evidence="1" key="1">
    <citation type="journal article" date="2014" name="Front. Microbiol.">
        <title>High frequency of phylogenetically diverse reductive dehalogenase-homologous genes in deep subseafloor sedimentary metagenomes.</title>
        <authorList>
            <person name="Kawai M."/>
            <person name="Futagami T."/>
            <person name="Toyoda A."/>
            <person name="Takaki Y."/>
            <person name="Nishi S."/>
            <person name="Hori S."/>
            <person name="Arai W."/>
            <person name="Tsubouchi T."/>
            <person name="Morono Y."/>
            <person name="Uchiyama I."/>
            <person name="Ito T."/>
            <person name="Fujiyama A."/>
            <person name="Inagaki F."/>
            <person name="Takami H."/>
        </authorList>
    </citation>
    <scope>NUCLEOTIDE SEQUENCE</scope>
    <source>
        <strain evidence="1">Expedition CK06-06</strain>
    </source>
</reference>
<dbReference type="Gene3D" id="3.40.50.300">
    <property type="entry name" value="P-loop containing nucleotide triphosphate hydrolases"/>
    <property type="match status" value="1"/>
</dbReference>
<dbReference type="EMBL" id="BART01041330">
    <property type="protein sequence ID" value="GAH24904.1"/>
    <property type="molecule type" value="Genomic_DNA"/>
</dbReference>
<evidence type="ECO:0000313" key="1">
    <source>
        <dbReference type="EMBL" id="GAH24904.1"/>
    </source>
</evidence>
<dbReference type="SUPFAM" id="SSF52540">
    <property type="entry name" value="P-loop containing nucleoside triphosphate hydrolases"/>
    <property type="match status" value="1"/>
</dbReference>
<proteinExistence type="predicted"/>
<sequence length="68" mass="7499">HVVIVDECHGVSGQVLQEILNKHGSRCRVRMGLTGTLPEEDIDKMAVRITMGDVVEKVEVSELIANGW</sequence>